<dbReference type="Proteomes" id="UP000582213">
    <property type="component" value="Unassembled WGS sequence"/>
</dbReference>
<name>A0A650CJI0_SULOH</name>
<dbReference type="OrthoDB" id="33505at2157"/>
<evidence type="ECO:0000313" key="4">
    <source>
        <dbReference type="EMBL" id="QGR17956.1"/>
    </source>
</evidence>
<feature type="domain" description="Cas12f1-like TNB" evidence="2">
    <location>
        <begin position="212"/>
        <end position="269"/>
    </location>
</feature>
<accession>A0A650CJI0</accession>
<evidence type="ECO:0000313" key="3">
    <source>
        <dbReference type="EMBL" id="MBB5253890.1"/>
    </source>
</evidence>
<evidence type="ECO:0000313" key="5">
    <source>
        <dbReference type="Proteomes" id="UP000427373"/>
    </source>
</evidence>
<protein>
    <submittedName>
        <fullName evidence="4">Transposase</fullName>
    </submittedName>
</protein>
<evidence type="ECO:0000259" key="2">
    <source>
        <dbReference type="Pfam" id="PF07282"/>
    </source>
</evidence>
<sequence length="277" mass="31771">MNEELVEAKIIDYGTLRELYKEVQFIRQYSKILKMKGQDVGPPPHNIPKELYYLALNSNEVKYGPIEIVGNNPYRLKGINAIVKSEREEIPLYAVIDFTNNIKVYLAYEKPRSIVGVDIGVRHLITIVALRNGKLWKTRFWGKELITDEMIKILGNPQGVSEIKNIRNKVKKVISDIVNFIDELNPKIVALEDLRIFENKVGNTLRNIEIELEQQLYSRGIKYKLVDPYNTSKICSNCGFKKGEVLGPLFVCPACGFKADRDFNAAYNLALKCYYTC</sequence>
<dbReference type="GO" id="GO:0003677">
    <property type="term" value="F:DNA binding"/>
    <property type="evidence" value="ECO:0007669"/>
    <property type="project" value="UniProtKB-KW"/>
</dbReference>
<evidence type="ECO:0000313" key="6">
    <source>
        <dbReference type="Proteomes" id="UP000582213"/>
    </source>
</evidence>
<evidence type="ECO:0000256" key="1">
    <source>
        <dbReference type="ARBA" id="ARBA00023125"/>
    </source>
</evidence>
<dbReference type="RefSeq" id="WP_156015418.1">
    <property type="nucleotide sequence ID" value="NZ_AP031374.1"/>
</dbReference>
<dbReference type="GeneID" id="95644367"/>
<dbReference type="EMBL" id="JACHFY010000008">
    <property type="protein sequence ID" value="MBB5253890.1"/>
    <property type="molecule type" value="Genomic_DNA"/>
</dbReference>
<reference evidence="4 5" key="1">
    <citation type="submission" date="2019-10" db="EMBL/GenBank/DDBJ databases">
        <title>Genome Sequences from Six Type Strain Members of the Archaeal Family Sulfolobaceae: Acidianus ambivalens, Acidianus infernus, Metallosphaera prunae, Stygiolobus azoricus, Sulfolobus metallicus, and Sulfurisphaera ohwakuensis.</title>
        <authorList>
            <person name="Counts J.A."/>
            <person name="Kelly R.M."/>
        </authorList>
    </citation>
    <scope>NUCLEOTIDE SEQUENCE [LARGE SCALE GENOMIC DNA]</scope>
    <source>
        <strain evidence="4 5">TA-1</strain>
    </source>
</reference>
<keyword evidence="1" id="KW-0238">DNA-binding</keyword>
<dbReference type="InterPro" id="IPR010095">
    <property type="entry name" value="Cas12f1-like_TNB"/>
</dbReference>
<reference evidence="3 6" key="2">
    <citation type="submission" date="2020-08" db="EMBL/GenBank/DDBJ databases">
        <title>Genomic Encyclopedia of Type Strains, Phase IV (KMG-IV): sequencing the most valuable type-strain genomes for metagenomic binning, comparative biology and taxonomic classification.</title>
        <authorList>
            <person name="Goeker M."/>
        </authorList>
    </citation>
    <scope>NUCLEOTIDE SEQUENCE [LARGE SCALE GENOMIC DNA]</scope>
    <source>
        <strain evidence="3 6">DSM 12421</strain>
    </source>
</reference>
<dbReference type="KEGG" id="soh:D1869_12770"/>
<proteinExistence type="predicted"/>
<dbReference type="Proteomes" id="UP000427373">
    <property type="component" value="Chromosome"/>
</dbReference>
<dbReference type="Pfam" id="PF07282">
    <property type="entry name" value="Cas12f1-like_TNB"/>
    <property type="match status" value="1"/>
</dbReference>
<organism evidence="4 5">
    <name type="scientific">Sulfurisphaera ohwakuensis</name>
    <dbReference type="NCBI Taxonomy" id="69656"/>
    <lineage>
        <taxon>Archaea</taxon>
        <taxon>Thermoproteota</taxon>
        <taxon>Thermoprotei</taxon>
        <taxon>Sulfolobales</taxon>
        <taxon>Sulfolobaceae</taxon>
        <taxon>Sulfurisphaera</taxon>
    </lineage>
</organism>
<keyword evidence="5" id="KW-1185">Reference proteome</keyword>
<gene>
    <name evidence="4" type="ORF">D1869_12770</name>
    <name evidence="3" type="ORF">HNQ62_001661</name>
</gene>
<dbReference type="EMBL" id="CP045484">
    <property type="protein sequence ID" value="QGR17956.1"/>
    <property type="molecule type" value="Genomic_DNA"/>
</dbReference>
<dbReference type="AlphaFoldDB" id="A0A650CJI0"/>